<protein>
    <submittedName>
        <fullName evidence="1">Erythromycin esterase</fullName>
        <ecNumber evidence="1">3.1.1.-</ecNumber>
    </submittedName>
</protein>
<dbReference type="InterPro" id="IPR007815">
    <property type="entry name" value="Emycin_Estase"/>
</dbReference>
<dbReference type="Gene3D" id="3.30.1870.10">
    <property type="entry name" value="EreA-like, domain 2"/>
    <property type="match status" value="1"/>
</dbReference>
<dbReference type="RefSeq" id="WP_184834287.1">
    <property type="nucleotide sequence ID" value="NZ_JACHMN010000002.1"/>
</dbReference>
<dbReference type="Gene3D" id="3.40.1660.10">
    <property type="entry name" value="EreA-like (biosynthetic domain)"/>
    <property type="match status" value="1"/>
</dbReference>
<dbReference type="Gene3D" id="1.20.1440.30">
    <property type="entry name" value="Biosynthetic Protein domain"/>
    <property type="match status" value="1"/>
</dbReference>
<gene>
    <name evidence="1" type="ORF">F4553_001767</name>
</gene>
<name>A0A841BM07_9ACTN</name>
<comment type="caution">
    <text evidence="1">The sequence shown here is derived from an EMBL/GenBank/DDBJ whole genome shotgun (WGS) entry which is preliminary data.</text>
</comment>
<evidence type="ECO:0000313" key="2">
    <source>
        <dbReference type="Proteomes" id="UP000587527"/>
    </source>
</evidence>
<reference evidence="1 2" key="1">
    <citation type="submission" date="2020-08" db="EMBL/GenBank/DDBJ databases">
        <title>Sequencing the genomes of 1000 actinobacteria strains.</title>
        <authorList>
            <person name="Klenk H.-P."/>
        </authorList>
    </citation>
    <scope>NUCLEOTIDE SEQUENCE [LARGE SCALE GENOMIC DNA]</scope>
    <source>
        <strain evidence="1 2">DSM 45362</strain>
    </source>
</reference>
<dbReference type="GO" id="GO:0046677">
    <property type="term" value="P:response to antibiotic"/>
    <property type="evidence" value="ECO:0007669"/>
    <property type="project" value="InterPro"/>
</dbReference>
<proteinExistence type="predicted"/>
<dbReference type="EMBL" id="JACHMN010000002">
    <property type="protein sequence ID" value="MBB5868388.1"/>
    <property type="molecule type" value="Genomic_DNA"/>
</dbReference>
<dbReference type="CDD" id="cd14728">
    <property type="entry name" value="Ere-like"/>
    <property type="match status" value="1"/>
</dbReference>
<dbReference type="EC" id="3.1.1.-" evidence="1"/>
<dbReference type="SUPFAM" id="SSF159501">
    <property type="entry name" value="EreA/ChaN-like"/>
    <property type="match status" value="1"/>
</dbReference>
<dbReference type="PANTHER" id="PTHR31299:SF0">
    <property type="entry name" value="ESTERASE, PUTATIVE (AFU_ORTHOLOGUE AFUA_1G05850)-RELATED"/>
    <property type="match status" value="1"/>
</dbReference>
<sequence>MDTSGSVAGVPTSDVEIGAWLRANGSLLRTITPAEDDDFGDLEPLRELVGDARIVGLGESTHRIHEFYQVRDRLSRFLVAELGFTAVVLESGFGEGRLVDEWIGGGPGEPSVVLRDGITYSFGRCAELRTQIEWLRAVNAAADRRVRFYGMDLSDSSGSALPAVREVLAYLDRVDPAYAEAVRSDLLPLFDYLPTDRSGIAWVAPTLHAYMALEQAVRHELTARISDLPERLAAMRIIYIGRSDRESFEFAYRCAATARHTDAFLTGFPDGATRGYQGANYRDAAMAENIEWILDREERIVVLAANGHLQRTPWSAPPIITTELTMLGAHLAAAHGERYVSIATAFGGGELLLHRPHPDDPPGHSRLFTEELRLLDPASLDELLAGAGMPHYLLDLRRVPAEGPVARRFAATTSMMTGGQATPVDALAAFDAVVYVDQVSPWHHSADWGRRDG</sequence>
<keyword evidence="2" id="KW-1185">Reference proteome</keyword>
<dbReference type="PANTHER" id="PTHR31299">
    <property type="entry name" value="ESTERASE, PUTATIVE (AFU_ORTHOLOGUE AFUA_1G05850)-RELATED"/>
    <property type="match status" value="1"/>
</dbReference>
<evidence type="ECO:0000313" key="1">
    <source>
        <dbReference type="EMBL" id="MBB5868388.1"/>
    </source>
</evidence>
<dbReference type="Pfam" id="PF05139">
    <property type="entry name" value="Erythro_esteras"/>
    <property type="match status" value="1"/>
</dbReference>
<dbReference type="AlphaFoldDB" id="A0A841BM07"/>
<keyword evidence="1" id="KW-0378">Hydrolase</keyword>
<accession>A0A841BM07</accession>
<dbReference type="Proteomes" id="UP000587527">
    <property type="component" value="Unassembled WGS sequence"/>
</dbReference>
<dbReference type="GO" id="GO:0016787">
    <property type="term" value="F:hydrolase activity"/>
    <property type="evidence" value="ECO:0007669"/>
    <property type="project" value="UniProtKB-KW"/>
</dbReference>
<dbReference type="InterPro" id="IPR052036">
    <property type="entry name" value="Hydrolase/PRTase-associated"/>
</dbReference>
<organism evidence="1 2">
    <name type="scientific">Allocatelliglobosispora scoriae</name>
    <dbReference type="NCBI Taxonomy" id="643052"/>
    <lineage>
        <taxon>Bacteria</taxon>
        <taxon>Bacillati</taxon>
        <taxon>Actinomycetota</taxon>
        <taxon>Actinomycetes</taxon>
        <taxon>Micromonosporales</taxon>
        <taxon>Micromonosporaceae</taxon>
        <taxon>Allocatelliglobosispora</taxon>
    </lineage>
</organism>